<gene>
    <name evidence="1" type="ORF">C4B25_00350</name>
</gene>
<evidence type="ECO:0000313" key="1">
    <source>
        <dbReference type="EMBL" id="TCG11940.1"/>
    </source>
</evidence>
<dbReference type="AlphaFoldDB" id="A0A4R0XMK0"/>
<dbReference type="Proteomes" id="UP000291072">
    <property type="component" value="Unassembled WGS sequence"/>
</dbReference>
<dbReference type="GO" id="GO:0005829">
    <property type="term" value="C:cytosol"/>
    <property type="evidence" value="ECO:0007669"/>
    <property type="project" value="TreeGrafter"/>
</dbReference>
<dbReference type="Gene3D" id="1.10.287.1080">
    <property type="entry name" value="MazG-like"/>
    <property type="match status" value="1"/>
</dbReference>
<name>A0A4R0XMK0_9MOLU</name>
<comment type="caution">
    <text evidence="1">The sequence shown here is derived from an EMBL/GenBank/DDBJ whole genome shotgun (WGS) entry which is preliminary data.</text>
</comment>
<dbReference type="InterPro" id="IPR025984">
    <property type="entry name" value="DCTPP"/>
</dbReference>
<evidence type="ECO:0000313" key="2">
    <source>
        <dbReference type="Proteomes" id="UP000291072"/>
    </source>
</evidence>
<dbReference type="EMBL" id="PSZP01000002">
    <property type="protein sequence ID" value="TCG11940.1"/>
    <property type="molecule type" value="Genomic_DNA"/>
</dbReference>
<accession>A0A4R0XMK0</accession>
<dbReference type="Pfam" id="PF12643">
    <property type="entry name" value="MazG-like"/>
    <property type="match status" value="1"/>
</dbReference>
<reference evidence="1 2" key="1">
    <citation type="submission" date="2018-02" db="EMBL/GenBank/DDBJ databases">
        <title>Mycoplasma marinum and Mycoplasma todarodis sp. nov., moderately halophilic and psychrotolerant mycoplasmas isolated from cephalopods.</title>
        <authorList>
            <person name="Viver T."/>
        </authorList>
    </citation>
    <scope>NUCLEOTIDE SEQUENCE [LARGE SCALE GENOMIC DNA]</scope>
    <source>
        <strain evidence="1 2">5H</strain>
    </source>
</reference>
<dbReference type="PANTHER" id="PTHR46523:SF1">
    <property type="entry name" value="DCTP PYROPHOSPHATASE 1"/>
    <property type="match status" value="1"/>
</dbReference>
<dbReference type="GO" id="GO:0042262">
    <property type="term" value="P:DNA protection"/>
    <property type="evidence" value="ECO:0007669"/>
    <property type="project" value="TreeGrafter"/>
</dbReference>
<dbReference type="InterPro" id="IPR052555">
    <property type="entry name" value="dCTP_Pyrophosphatase"/>
</dbReference>
<dbReference type="GO" id="GO:0006253">
    <property type="term" value="P:dCTP catabolic process"/>
    <property type="evidence" value="ECO:0007669"/>
    <property type="project" value="TreeGrafter"/>
</dbReference>
<dbReference type="RefSeq" id="WP_131613083.1">
    <property type="nucleotide sequence ID" value="NZ_PSZP01000002.1"/>
</dbReference>
<dbReference type="PANTHER" id="PTHR46523">
    <property type="entry name" value="DCTP PYROPHOSPHATASE 1"/>
    <property type="match status" value="1"/>
</dbReference>
<dbReference type="SUPFAM" id="SSF101386">
    <property type="entry name" value="all-alpha NTP pyrophosphatases"/>
    <property type="match status" value="1"/>
</dbReference>
<sequence length="90" mass="10144">MNELNEFNKDMNWGKSHTSVNLAKSITLEDSEILELYQWGAECTDKENLAEEIANVAICLLLLAQNNGVDMNESTLGKIKKNAIKYPNKK</sequence>
<proteinExistence type="predicted"/>
<dbReference type="GO" id="GO:0047840">
    <property type="term" value="F:dCTP diphosphatase activity"/>
    <property type="evidence" value="ECO:0007669"/>
    <property type="project" value="TreeGrafter"/>
</dbReference>
<protein>
    <submittedName>
        <fullName evidence="1">Nucleotide pyrophosphohydrolase</fullName>
    </submittedName>
</protein>
<dbReference type="OrthoDB" id="9791898at2"/>
<keyword evidence="2" id="KW-1185">Reference proteome</keyword>
<keyword evidence="1" id="KW-0378">Hydrolase</keyword>
<organism evidence="1 2">
    <name type="scientific">Mycoplasma todarodis</name>
    <dbReference type="NCBI Taxonomy" id="1937191"/>
    <lineage>
        <taxon>Bacteria</taxon>
        <taxon>Bacillati</taxon>
        <taxon>Mycoplasmatota</taxon>
        <taxon>Mollicutes</taxon>
        <taxon>Mycoplasmataceae</taxon>
        <taxon>Mycoplasma</taxon>
    </lineage>
</organism>